<keyword evidence="1" id="KW-0813">Transport</keyword>
<feature type="transmembrane region" description="Helical" evidence="2">
    <location>
        <begin position="170"/>
        <end position="190"/>
    </location>
</feature>
<gene>
    <name evidence="3" type="ORF">V8G58_12000</name>
</gene>
<dbReference type="PANTHER" id="PTHR36838">
    <property type="entry name" value="AUXIN EFFLUX CARRIER FAMILY PROTEIN"/>
    <property type="match status" value="1"/>
</dbReference>
<evidence type="ECO:0000256" key="1">
    <source>
        <dbReference type="ARBA" id="ARBA00022448"/>
    </source>
</evidence>
<comment type="caution">
    <text evidence="3">The sequence shown here is derived from an EMBL/GenBank/DDBJ whole genome shotgun (WGS) entry which is preliminary data.</text>
</comment>
<feature type="transmembrane region" description="Helical" evidence="2">
    <location>
        <begin position="130"/>
        <end position="149"/>
    </location>
</feature>
<dbReference type="RefSeq" id="WP_344741922.1">
    <property type="nucleotide sequence ID" value="NZ_BAABAY010000006.1"/>
</dbReference>
<feature type="transmembrane region" description="Helical" evidence="2">
    <location>
        <begin position="262"/>
        <end position="281"/>
    </location>
</feature>
<keyword evidence="2" id="KW-0472">Membrane</keyword>
<feature type="transmembrane region" description="Helical" evidence="2">
    <location>
        <begin position="236"/>
        <end position="256"/>
    </location>
</feature>
<accession>A0ABW7N0S8</accession>
<keyword evidence="2" id="KW-0812">Transmembrane</keyword>
<protein>
    <submittedName>
        <fullName evidence="3">Permease</fullName>
    </submittedName>
</protein>
<dbReference type="PANTHER" id="PTHR36838:SF3">
    <property type="entry name" value="TRANSPORTER AUXIN EFFLUX CARRIER EC FAMILY"/>
    <property type="match status" value="1"/>
</dbReference>
<proteinExistence type="predicted"/>
<dbReference type="Proteomes" id="UP001610100">
    <property type="component" value="Unassembled WGS sequence"/>
</dbReference>
<evidence type="ECO:0000313" key="3">
    <source>
        <dbReference type="EMBL" id="MFH6772657.1"/>
    </source>
</evidence>
<dbReference type="EMBL" id="JBAWKB010000004">
    <property type="protein sequence ID" value="MFH6772657.1"/>
    <property type="molecule type" value="Genomic_DNA"/>
</dbReference>
<feature type="transmembrane region" description="Helical" evidence="2">
    <location>
        <begin position="6"/>
        <end position="25"/>
    </location>
</feature>
<reference evidence="3 4" key="1">
    <citation type="submission" date="2024-02" db="EMBL/GenBank/DDBJ databases">
        <title>A Gaetbulibacter species isolated from tidal flats and genomic insights of their niches.</title>
        <authorList>
            <person name="Ye Y."/>
        </authorList>
    </citation>
    <scope>NUCLEOTIDE SEQUENCE [LARGE SCALE GENOMIC DNA]</scope>
    <source>
        <strain evidence="3 4">KYW382</strain>
    </source>
</reference>
<evidence type="ECO:0000256" key="2">
    <source>
        <dbReference type="SAM" id="Phobius"/>
    </source>
</evidence>
<feature type="transmembrane region" description="Helical" evidence="2">
    <location>
        <begin position="98"/>
        <end position="118"/>
    </location>
</feature>
<evidence type="ECO:0000313" key="4">
    <source>
        <dbReference type="Proteomes" id="UP001610100"/>
    </source>
</evidence>
<feature type="transmembrane region" description="Helical" evidence="2">
    <location>
        <begin position="62"/>
        <end position="86"/>
    </location>
</feature>
<name>A0ABW7N0S8_9FLAO</name>
<feature type="transmembrane region" description="Helical" evidence="2">
    <location>
        <begin position="302"/>
        <end position="325"/>
    </location>
</feature>
<keyword evidence="2" id="KW-1133">Transmembrane helix</keyword>
<feature type="transmembrane region" description="Helical" evidence="2">
    <location>
        <begin position="202"/>
        <end position="224"/>
    </location>
</feature>
<feature type="transmembrane region" description="Helical" evidence="2">
    <location>
        <begin position="37"/>
        <end position="56"/>
    </location>
</feature>
<sequence>MTDGLLKALSFILFIVIGILLKRKFTSKDEVNGLKKIILLLALPATIFIALLKIHINLGLFLLPFLALGFNILLYFITPGLMLLLGVQDKTTINTTRLLVPSLAPGLSCFPFILEFLGQDYLAKAAMADLGNKFFVLLVLYLLALRWYLNNQSIAKQPTKNKITSLVKTLLLEPINAFIIVALILLGLGFDNTNLPEVIQEILNRLSVIMAPLVLIFIGLSVRIQKTEFLQIFSLLMLRAALTVFIIGSMCHLLHVSVEEDILLYLVFGLSACSFWPFAHICGVADKELELPKERKTFNMDFALAILTFSLPLSVILILGILTAGDTFAHYNHQLKLASVLFLLGIASPFINYLKKGAQVKDRYKAHEDA</sequence>
<organism evidence="3 4">
    <name type="scientific">Gaetbulibacter aestuarii</name>
    <dbReference type="NCBI Taxonomy" id="1502358"/>
    <lineage>
        <taxon>Bacteria</taxon>
        <taxon>Pseudomonadati</taxon>
        <taxon>Bacteroidota</taxon>
        <taxon>Flavobacteriia</taxon>
        <taxon>Flavobacteriales</taxon>
        <taxon>Flavobacteriaceae</taxon>
        <taxon>Gaetbulibacter</taxon>
    </lineage>
</organism>
<feature type="transmembrane region" description="Helical" evidence="2">
    <location>
        <begin position="337"/>
        <end position="354"/>
    </location>
</feature>
<keyword evidence="4" id="KW-1185">Reference proteome</keyword>